<dbReference type="InterPro" id="IPR042272">
    <property type="entry name" value="ATP12_ATP_synth-F1-assembly_N"/>
</dbReference>
<name>A0A1H4IRF1_9HYPH</name>
<dbReference type="Gene3D" id="3.30.2180.10">
    <property type="entry name" value="ATP12-like"/>
    <property type="match status" value="1"/>
</dbReference>
<comment type="similarity">
    <text evidence="1">Belongs to the ATP12 family.</text>
</comment>
<dbReference type="Gene3D" id="1.10.3580.10">
    <property type="entry name" value="ATP12 ATPase"/>
    <property type="match status" value="1"/>
</dbReference>
<dbReference type="SUPFAM" id="SSF160909">
    <property type="entry name" value="ATP12-like"/>
    <property type="match status" value="1"/>
</dbReference>
<reference evidence="5" key="1">
    <citation type="submission" date="2016-10" db="EMBL/GenBank/DDBJ databases">
        <authorList>
            <person name="Varghese N."/>
            <person name="Submissions S."/>
        </authorList>
    </citation>
    <scope>NUCLEOTIDE SEQUENCE [LARGE SCALE GENOMIC DNA]</scope>
    <source>
        <strain evidence="5">ES.061</strain>
    </source>
</reference>
<dbReference type="InterPro" id="IPR023335">
    <property type="entry name" value="ATP12_ortho_dom_sf"/>
</dbReference>
<dbReference type="PANTHER" id="PTHR21013">
    <property type="entry name" value="ATP SYNTHASE MITOCHONDRIAL F1 COMPLEX ASSEMBLY FACTOR 2/ATP12 PROTEIN, MITOCHONDRIAL PRECURSOR"/>
    <property type="match status" value="1"/>
</dbReference>
<dbReference type="Proteomes" id="UP000199064">
    <property type="component" value="Unassembled WGS sequence"/>
</dbReference>
<evidence type="ECO:0000313" key="5">
    <source>
        <dbReference type="Proteomes" id="UP000199064"/>
    </source>
</evidence>
<sequence length="263" mass="28759">MRDLLNDLESGKTPAELDPIRRAQSAIRKPLPKRFYKDVSVTPEEDGGFAVRLDGKPVRTPGASAVRLPNEATALLLAGEYQAQGEHIDPASMPVTRLVNTAIDGVAVHAQAVLEDVLRYATGDLVCYRAPSPERLVTLQAEAWDPVLDWAQQHMGAHFVLAEGVIHVEQPREAIAAVSAYLRQKNEPYRLACLHVMTTLMGSALLALAVEAQALEPQAAWKAAHVDEDWNISLWGEDSEAAQRRSARERDMMSAATLLSALN</sequence>
<evidence type="ECO:0000256" key="1">
    <source>
        <dbReference type="ARBA" id="ARBA00008231"/>
    </source>
</evidence>
<keyword evidence="5" id="KW-1185">Reference proteome</keyword>
<dbReference type="EMBL" id="FNSL01000001">
    <property type="protein sequence ID" value="SEB36674.1"/>
    <property type="molecule type" value="Genomic_DNA"/>
</dbReference>
<dbReference type="RefSeq" id="WP_090326447.1">
    <property type="nucleotide sequence ID" value="NZ_FNSL01000001.1"/>
</dbReference>
<dbReference type="GO" id="GO:0043461">
    <property type="term" value="P:proton-transporting ATP synthase complex assembly"/>
    <property type="evidence" value="ECO:0007669"/>
    <property type="project" value="InterPro"/>
</dbReference>
<evidence type="ECO:0000313" key="4">
    <source>
        <dbReference type="EMBL" id="SEB36674.1"/>
    </source>
</evidence>
<dbReference type="InterPro" id="IPR011419">
    <property type="entry name" value="ATP12_ATP_synth-F1-assembly"/>
</dbReference>
<accession>A0A1H4IRF1</accession>
<proteinExistence type="inferred from homology"/>
<dbReference type="PANTHER" id="PTHR21013:SF10">
    <property type="entry name" value="ATP SYNTHASE MITOCHONDRIAL F1 COMPLEX ASSEMBLY FACTOR 2"/>
    <property type="match status" value="1"/>
</dbReference>
<dbReference type="AlphaFoldDB" id="A0A1H4IRF1"/>
<evidence type="ECO:0000256" key="2">
    <source>
        <dbReference type="ARBA" id="ARBA00022946"/>
    </source>
</evidence>
<keyword evidence="2" id="KW-0809">Transit peptide</keyword>
<protein>
    <submittedName>
        <fullName evidence="4">Chaperone required for the assembly of the F1-ATPase</fullName>
    </submittedName>
</protein>
<evidence type="ECO:0000256" key="3">
    <source>
        <dbReference type="ARBA" id="ARBA00023186"/>
    </source>
</evidence>
<gene>
    <name evidence="4" type="ORF">SAMN05216452_0451</name>
</gene>
<keyword evidence="3" id="KW-0143">Chaperone</keyword>
<dbReference type="Pfam" id="PF07542">
    <property type="entry name" value="ATP12"/>
    <property type="match status" value="1"/>
</dbReference>
<organism evidence="4 5">
    <name type="scientific">Nitratireductor aquibiodomus</name>
    <dbReference type="NCBI Taxonomy" id="204799"/>
    <lineage>
        <taxon>Bacteria</taxon>
        <taxon>Pseudomonadati</taxon>
        <taxon>Pseudomonadota</taxon>
        <taxon>Alphaproteobacteria</taxon>
        <taxon>Hyphomicrobiales</taxon>
        <taxon>Phyllobacteriaceae</taxon>
        <taxon>Nitratireductor</taxon>
    </lineage>
</organism>